<dbReference type="SUPFAM" id="SSF53474">
    <property type="entry name" value="alpha/beta-Hydrolases"/>
    <property type="match status" value="1"/>
</dbReference>
<keyword evidence="2" id="KW-1185">Reference proteome</keyword>
<keyword evidence="1" id="KW-0808">Transferase</keyword>
<comment type="caution">
    <text evidence="1">The sequence shown here is derived from an EMBL/GenBank/DDBJ whole genome shotgun (WGS) entry which is preliminary data.</text>
</comment>
<evidence type="ECO:0000313" key="1">
    <source>
        <dbReference type="EMBL" id="KAB7833710.1"/>
    </source>
</evidence>
<dbReference type="AlphaFoldDB" id="A0A5N5VXX6"/>
<proteinExistence type="predicted"/>
<reference evidence="1 2" key="1">
    <citation type="journal article" date="2019" name="Microb. Cell Fact.">
        <title>Exploring novel herbicidin analogues by transcriptional regulator overexpression and MS/MS molecular networking.</title>
        <authorList>
            <person name="Shi Y."/>
            <person name="Gu R."/>
            <person name="Li Y."/>
            <person name="Wang X."/>
            <person name="Ren W."/>
            <person name="Li X."/>
            <person name="Wang L."/>
            <person name="Xie Y."/>
            <person name="Hong B."/>
        </authorList>
    </citation>
    <scope>NUCLEOTIDE SEQUENCE [LARGE SCALE GENOMIC DNA]</scope>
    <source>
        <strain evidence="1 2">US-43</strain>
    </source>
</reference>
<keyword evidence="1" id="KW-0418">Kinase</keyword>
<organism evidence="1 2">
    <name type="scientific">Streptomyces mobaraensis</name>
    <name type="common">Streptoverticillium mobaraense</name>
    <dbReference type="NCBI Taxonomy" id="35621"/>
    <lineage>
        <taxon>Bacteria</taxon>
        <taxon>Bacillati</taxon>
        <taxon>Actinomycetota</taxon>
        <taxon>Actinomycetes</taxon>
        <taxon>Kitasatosporales</taxon>
        <taxon>Streptomycetaceae</taxon>
        <taxon>Streptomyces</taxon>
    </lineage>
</organism>
<name>A0A5N5VXX6_STRMB</name>
<protein>
    <submittedName>
        <fullName evidence="1">Serine-threonine protein kinase</fullName>
    </submittedName>
</protein>
<sequence length="443" mass="46892">MADMSVHPYWELTFGKDGSVDTGERDALLRDVVQEVTDRNLTDLVIFAHGWNNTRATATALYTRFFAPFPTLLNGLTAPGDRPRVGYVGVIWPSLRFADEAPPFLAGLFTAADGPGLPPGTREALALAFPGREAVIGRLAELAERQPEDRARLEEFTGLVRTLVSPRPREGGRDGSADDAWARDTASEPTVPAMFTDSAVEVCGRFADALEATGSAPAPGLFGGALGRVWRGALELLRQGTYWEMKRRAGVVGRQGLGPAAGELAGRGPRVHLVGHSFGARLVAFAVGGLPDGVRVRSLTLLQGAFSHYAFSPRLPFAPRRGGVLEGTADRIDGPLVCCHSSHDSALGTLYPLASRLAGDADSLLGLDLTRWGALGYQGMRDMPGCPAVPLAEALEDGMPTDGCVNVDASEVVRSGGPPAGAHSDICHEELARVVLRAGLGMR</sequence>
<dbReference type="RefSeq" id="WP_152266022.1">
    <property type="nucleotide sequence ID" value="NZ_VOKX01000130.1"/>
</dbReference>
<dbReference type="InterPro" id="IPR029058">
    <property type="entry name" value="AB_hydrolase_fold"/>
</dbReference>
<dbReference type="Proteomes" id="UP000327000">
    <property type="component" value="Unassembled WGS sequence"/>
</dbReference>
<dbReference type="Gene3D" id="3.40.50.1820">
    <property type="entry name" value="alpha/beta hydrolase"/>
    <property type="match status" value="1"/>
</dbReference>
<dbReference type="EMBL" id="VOKX01000130">
    <property type="protein sequence ID" value="KAB7833710.1"/>
    <property type="molecule type" value="Genomic_DNA"/>
</dbReference>
<dbReference type="OrthoDB" id="280053at2"/>
<evidence type="ECO:0000313" key="2">
    <source>
        <dbReference type="Proteomes" id="UP000327000"/>
    </source>
</evidence>
<accession>A0A5N5VXX6</accession>
<dbReference type="GO" id="GO:0016301">
    <property type="term" value="F:kinase activity"/>
    <property type="evidence" value="ECO:0007669"/>
    <property type="project" value="UniProtKB-KW"/>
</dbReference>
<gene>
    <name evidence="1" type="ORF">FRZ00_32820</name>
</gene>